<dbReference type="Proteomes" id="UP000790347">
    <property type="component" value="Unassembled WGS sequence"/>
</dbReference>
<reference evidence="2" key="2">
    <citation type="journal article" date="2022" name="Res Sq">
        <title>Comparative Genomics Reveals Insights into the Divergent Evolution of Astigmatic Mites and Household Pest Adaptations.</title>
        <authorList>
            <person name="Xiong Q."/>
            <person name="Wan A.T.-Y."/>
            <person name="Liu X.-Y."/>
            <person name="Fung C.S.-H."/>
            <person name="Xiao X."/>
            <person name="Malainual N."/>
            <person name="Hou J."/>
            <person name="Wang L."/>
            <person name="Wang M."/>
            <person name="Yang K."/>
            <person name="Cui Y."/>
            <person name="Leung E."/>
            <person name="Nong W."/>
            <person name="Shin S.-K."/>
            <person name="Au S."/>
            <person name="Jeong K.Y."/>
            <person name="Chew F.T."/>
            <person name="Hui J."/>
            <person name="Leung T.F."/>
            <person name="Tungtrongchitr A."/>
            <person name="Zhong N."/>
            <person name="Liu Z."/>
            <person name="Tsui S."/>
        </authorList>
    </citation>
    <scope>NUCLEOTIDE SEQUENCE</scope>
    <source>
        <strain evidence="2">Derf</strain>
        <tissue evidence="2">Whole organism</tissue>
    </source>
</reference>
<dbReference type="EMBL" id="ASGP02000002">
    <property type="protein sequence ID" value="KAH9521253.1"/>
    <property type="molecule type" value="Genomic_DNA"/>
</dbReference>
<organism evidence="2 3">
    <name type="scientific">Dermatophagoides farinae</name>
    <name type="common">American house dust mite</name>
    <dbReference type="NCBI Taxonomy" id="6954"/>
    <lineage>
        <taxon>Eukaryota</taxon>
        <taxon>Metazoa</taxon>
        <taxon>Ecdysozoa</taxon>
        <taxon>Arthropoda</taxon>
        <taxon>Chelicerata</taxon>
        <taxon>Arachnida</taxon>
        <taxon>Acari</taxon>
        <taxon>Acariformes</taxon>
        <taxon>Sarcoptiformes</taxon>
        <taxon>Astigmata</taxon>
        <taxon>Psoroptidia</taxon>
        <taxon>Analgoidea</taxon>
        <taxon>Pyroglyphidae</taxon>
        <taxon>Dermatophagoidinae</taxon>
        <taxon>Dermatophagoides</taxon>
    </lineage>
</organism>
<reference evidence="2" key="1">
    <citation type="submission" date="2013-05" db="EMBL/GenBank/DDBJ databases">
        <authorList>
            <person name="Yim A.K.Y."/>
            <person name="Chan T.F."/>
            <person name="Ji K.M."/>
            <person name="Liu X.Y."/>
            <person name="Zhou J.W."/>
            <person name="Li R.Q."/>
            <person name="Yang K.Y."/>
            <person name="Li J."/>
            <person name="Li M."/>
            <person name="Law P.T.W."/>
            <person name="Wu Y.L."/>
            <person name="Cai Z.L."/>
            <person name="Qin H."/>
            <person name="Bao Y."/>
            <person name="Leung R.K.K."/>
            <person name="Ng P.K.S."/>
            <person name="Zou J."/>
            <person name="Zhong X.J."/>
            <person name="Ran P.X."/>
            <person name="Zhong N.S."/>
            <person name="Liu Z.G."/>
            <person name="Tsui S.K.W."/>
        </authorList>
    </citation>
    <scope>NUCLEOTIDE SEQUENCE</scope>
    <source>
        <strain evidence="2">Derf</strain>
        <tissue evidence="2">Whole organism</tissue>
    </source>
</reference>
<feature type="region of interest" description="Disordered" evidence="1">
    <location>
        <begin position="1"/>
        <end position="24"/>
    </location>
</feature>
<evidence type="ECO:0000256" key="1">
    <source>
        <dbReference type="SAM" id="MobiDB-lite"/>
    </source>
</evidence>
<name>A0A922I8C1_DERFA</name>
<gene>
    <name evidence="2" type="ORF">DERF_004926</name>
</gene>
<feature type="non-terminal residue" evidence="2">
    <location>
        <position position="1"/>
    </location>
</feature>
<accession>A0A922I8C1</accession>
<evidence type="ECO:0000313" key="3">
    <source>
        <dbReference type="Proteomes" id="UP000790347"/>
    </source>
</evidence>
<keyword evidence="3" id="KW-1185">Reference proteome</keyword>
<dbReference type="AlphaFoldDB" id="A0A922I8C1"/>
<evidence type="ECO:0000313" key="2">
    <source>
        <dbReference type="EMBL" id="KAH9521253.1"/>
    </source>
</evidence>
<feature type="compositionally biased region" description="Basic residues" evidence="1">
    <location>
        <begin position="8"/>
        <end position="24"/>
    </location>
</feature>
<protein>
    <submittedName>
        <fullName evidence="2">Uncharacterized protein</fullName>
    </submittedName>
</protein>
<sequence length="64" mass="7721">NFHDSNIVRKKTIKGIHQKKRKKNSFKNHLRLSYKHCLICEFKIKNRGRTKIFESMGNDFQESN</sequence>
<comment type="caution">
    <text evidence="2">The sequence shown here is derived from an EMBL/GenBank/DDBJ whole genome shotgun (WGS) entry which is preliminary data.</text>
</comment>
<proteinExistence type="predicted"/>